<sequence length="71" mass="8094">MAGGRDLLTFKKVITITELINGKTITTHKIIEDGQEVKEVEEDGQLKSVIINGREYLNSYFLMVGNKIFHR</sequence>
<dbReference type="GO" id="GO:0030544">
    <property type="term" value="F:Hsp70 protein binding"/>
    <property type="evidence" value="ECO:0007669"/>
    <property type="project" value="InterPro"/>
</dbReference>
<dbReference type="InterPro" id="IPR043183">
    <property type="entry name" value="DNJB2/6-like"/>
</dbReference>
<protein>
    <submittedName>
        <fullName evidence="2">Uncharacterized protein</fullName>
    </submittedName>
</protein>
<reference evidence="2" key="2">
    <citation type="submission" date="2025-09" db="UniProtKB">
        <authorList>
            <consortium name="Ensembl"/>
        </authorList>
    </citation>
    <scope>IDENTIFICATION</scope>
</reference>
<dbReference type="Proteomes" id="UP000694396">
    <property type="component" value="Unplaced"/>
</dbReference>
<dbReference type="Ensembl" id="ENSCRFT00000004835.1">
    <property type="protein sequence ID" value="ENSCRFP00000004654.1"/>
    <property type="gene ID" value="ENSCRFG00000003766.1"/>
</dbReference>
<evidence type="ECO:0000256" key="1">
    <source>
        <dbReference type="ARBA" id="ARBA00023186"/>
    </source>
</evidence>
<evidence type="ECO:0000313" key="2">
    <source>
        <dbReference type="Ensembl" id="ENSCRFP00000004654.1"/>
    </source>
</evidence>
<dbReference type="GO" id="GO:0051082">
    <property type="term" value="F:unfolded protein binding"/>
    <property type="evidence" value="ECO:0007669"/>
    <property type="project" value="InterPro"/>
</dbReference>
<reference evidence="2" key="1">
    <citation type="submission" date="2025-08" db="UniProtKB">
        <authorList>
            <consortium name="Ensembl"/>
        </authorList>
    </citation>
    <scope>IDENTIFICATION</scope>
</reference>
<organism evidence="2 3">
    <name type="scientific">Cyanoderma ruficeps</name>
    <name type="common">rufous-capped babbler</name>
    <dbReference type="NCBI Taxonomy" id="181631"/>
    <lineage>
        <taxon>Eukaryota</taxon>
        <taxon>Metazoa</taxon>
        <taxon>Chordata</taxon>
        <taxon>Craniata</taxon>
        <taxon>Vertebrata</taxon>
        <taxon>Euteleostomi</taxon>
        <taxon>Archelosauria</taxon>
        <taxon>Archosauria</taxon>
        <taxon>Dinosauria</taxon>
        <taxon>Saurischia</taxon>
        <taxon>Theropoda</taxon>
        <taxon>Coelurosauria</taxon>
        <taxon>Aves</taxon>
        <taxon>Neognathae</taxon>
        <taxon>Neoaves</taxon>
        <taxon>Telluraves</taxon>
        <taxon>Australaves</taxon>
        <taxon>Passeriformes</taxon>
        <taxon>Sylvioidea</taxon>
        <taxon>Timaliidae</taxon>
        <taxon>Cyanoderma</taxon>
    </lineage>
</organism>
<name>A0A8C3P262_9PASS</name>
<dbReference type="PANTHER" id="PTHR45168">
    <property type="entry name" value="DNAJ HOMOLOG SUBFAMILY B MEMBER 2"/>
    <property type="match status" value="1"/>
</dbReference>
<accession>A0A8C3P262</accession>
<keyword evidence="3" id="KW-1185">Reference proteome</keyword>
<keyword evidence="1" id="KW-0143">Chaperone</keyword>
<proteinExistence type="predicted"/>
<dbReference type="PANTHER" id="PTHR45168:SF3">
    <property type="entry name" value="DNAJ HEAT SHOCK PROTEIN FAMILY (HSP40) MEMBER B2"/>
    <property type="match status" value="1"/>
</dbReference>
<evidence type="ECO:0000313" key="3">
    <source>
        <dbReference type="Proteomes" id="UP000694396"/>
    </source>
</evidence>
<dbReference type="AlphaFoldDB" id="A0A8C3P262"/>